<dbReference type="Proteomes" id="UP000680679">
    <property type="component" value="Chromosome"/>
</dbReference>
<organism evidence="1 2">
    <name type="scientific">Allochromatium tepidum</name>
    <dbReference type="NCBI Taxonomy" id="553982"/>
    <lineage>
        <taxon>Bacteria</taxon>
        <taxon>Pseudomonadati</taxon>
        <taxon>Pseudomonadota</taxon>
        <taxon>Gammaproteobacteria</taxon>
        <taxon>Chromatiales</taxon>
        <taxon>Chromatiaceae</taxon>
        <taxon>Allochromatium</taxon>
    </lineage>
</organism>
<evidence type="ECO:0000313" key="1">
    <source>
        <dbReference type="EMBL" id="BCU06234.1"/>
    </source>
</evidence>
<name>A0ABM7QKI1_9GAMM</name>
<proteinExistence type="predicted"/>
<reference evidence="1 2" key="1">
    <citation type="submission" date="2021-04" db="EMBL/GenBank/DDBJ databases">
        <title>Complete genome sequencing of Allochromatium tepidum strain NZ.</title>
        <authorList>
            <person name="Tsukatani Y."/>
            <person name="Mori H."/>
        </authorList>
    </citation>
    <scope>NUCLEOTIDE SEQUENCE [LARGE SCALE GENOMIC DNA]</scope>
    <source>
        <strain evidence="1 2">NZ</strain>
    </source>
</reference>
<dbReference type="EMBL" id="AP024563">
    <property type="protein sequence ID" value="BCU06234.1"/>
    <property type="molecule type" value="Genomic_DNA"/>
</dbReference>
<gene>
    <name evidence="1" type="ORF">Atep_09110</name>
</gene>
<protein>
    <submittedName>
        <fullName evidence="1">Uncharacterized protein</fullName>
    </submittedName>
</protein>
<sequence length="38" mass="4152">MRVSGRPTEHSLDHHGLYNLATTRCFGSVIVAAGPWVD</sequence>
<evidence type="ECO:0000313" key="2">
    <source>
        <dbReference type="Proteomes" id="UP000680679"/>
    </source>
</evidence>
<accession>A0ABM7QKI1</accession>
<keyword evidence="2" id="KW-1185">Reference proteome</keyword>